<evidence type="ECO:0000256" key="1">
    <source>
        <dbReference type="ARBA" id="ARBA00010641"/>
    </source>
</evidence>
<dbReference type="EMBL" id="NPDY01000001">
    <property type="protein sequence ID" value="PJZ71189.1"/>
    <property type="molecule type" value="Genomic_DNA"/>
</dbReference>
<feature type="domain" description="RNA polymerase sigma-70 region 2" evidence="6">
    <location>
        <begin position="28"/>
        <end position="89"/>
    </location>
</feature>
<evidence type="ECO:0000313" key="8">
    <source>
        <dbReference type="EMBL" id="PJZ71189.1"/>
    </source>
</evidence>
<keyword evidence="10" id="KW-1185">Reference proteome</keyword>
<comment type="caution">
    <text evidence="9">The sequence shown here is derived from an EMBL/GenBank/DDBJ whole genome shotgun (WGS) entry which is preliminary data.</text>
</comment>
<dbReference type="Gene3D" id="1.10.10.10">
    <property type="entry name" value="Winged helix-like DNA-binding domain superfamily/Winged helix DNA-binding domain"/>
    <property type="match status" value="1"/>
</dbReference>
<dbReference type="OrthoDB" id="9784984at2"/>
<evidence type="ECO:0000313" key="10">
    <source>
        <dbReference type="Proteomes" id="UP000231962"/>
    </source>
</evidence>
<dbReference type="GO" id="GO:0003677">
    <property type="term" value="F:DNA binding"/>
    <property type="evidence" value="ECO:0007669"/>
    <property type="project" value="UniProtKB-KW"/>
</dbReference>
<dbReference type="InterPro" id="IPR013249">
    <property type="entry name" value="RNA_pol_sigma70_r4_t2"/>
</dbReference>
<protein>
    <submittedName>
        <fullName evidence="9">RNA polymerase subunit sigma</fullName>
    </submittedName>
</protein>
<feature type="domain" description="RNA polymerase sigma factor 70 region 4 type 2" evidence="7">
    <location>
        <begin position="132"/>
        <end position="184"/>
    </location>
</feature>
<organism evidence="9 11">
    <name type="scientific">Leptospira perolatii</name>
    <dbReference type="NCBI Taxonomy" id="2023191"/>
    <lineage>
        <taxon>Bacteria</taxon>
        <taxon>Pseudomonadati</taxon>
        <taxon>Spirochaetota</taxon>
        <taxon>Spirochaetia</taxon>
        <taxon>Leptospirales</taxon>
        <taxon>Leptospiraceae</taxon>
        <taxon>Leptospira</taxon>
    </lineage>
</organism>
<dbReference type="GO" id="GO:0016987">
    <property type="term" value="F:sigma factor activity"/>
    <property type="evidence" value="ECO:0007669"/>
    <property type="project" value="UniProtKB-KW"/>
</dbReference>
<keyword evidence="3" id="KW-0731">Sigma factor</keyword>
<dbReference type="InterPro" id="IPR013325">
    <property type="entry name" value="RNA_pol_sigma_r2"/>
</dbReference>
<dbReference type="AlphaFoldDB" id="A0A2M9ZRN0"/>
<dbReference type="Proteomes" id="UP000231962">
    <property type="component" value="Unassembled WGS sequence"/>
</dbReference>
<comment type="similarity">
    <text evidence="1">Belongs to the sigma-70 factor family. ECF subfamily.</text>
</comment>
<keyword evidence="2" id="KW-0805">Transcription regulation</keyword>
<dbReference type="EMBL" id="NPDZ01000001">
    <property type="protein sequence ID" value="PJZ74722.1"/>
    <property type="molecule type" value="Genomic_DNA"/>
</dbReference>
<dbReference type="PANTHER" id="PTHR43133">
    <property type="entry name" value="RNA POLYMERASE ECF-TYPE SIGMA FACTO"/>
    <property type="match status" value="1"/>
</dbReference>
<dbReference type="Proteomes" id="UP000231990">
    <property type="component" value="Unassembled WGS sequence"/>
</dbReference>
<dbReference type="Pfam" id="PF08281">
    <property type="entry name" value="Sigma70_r4_2"/>
    <property type="match status" value="1"/>
</dbReference>
<dbReference type="SUPFAM" id="SSF88659">
    <property type="entry name" value="Sigma3 and sigma4 domains of RNA polymerase sigma factors"/>
    <property type="match status" value="1"/>
</dbReference>
<reference evidence="10 11" key="1">
    <citation type="submission" date="2017-07" db="EMBL/GenBank/DDBJ databases">
        <title>Leptospira spp. isolated from tropical soils.</title>
        <authorList>
            <person name="Thibeaux R."/>
            <person name="Iraola G."/>
            <person name="Ferres I."/>
            <person name="Bierque E."/>
            <person name="Girault D."/>
            <person name="Soupe-Gilbert M.-E."/>
            <person name="Picardeau M."/>
            <person name="Goarant C."/>
        </authorList>
    </citation>
    <scope>NUCLEOTIDE SEQUENCE [LARGE SCALE GENOMIC DNA]</scope>
    <source>
        <strain evidence="9 11">FH1-B-B1</strain>
        <strain evidence="8 10">FH1-B-C1</strain>
    </source>
</reference>
<evidence type="ECO:0000313" key="9">
    <source>
        <dbReference type="EMBL" id="PJZ74722.1"/>
    </source>
</evidence>
<evidence type="ECO:0000259" key="7">
    <source>
        <dbReference type="Pfam" id="PF08281"/>
    </source>
</evidence>
<evidence type="ECO:0000256" key="2">
    <source>
        <dbReference type="ARBA" id="ARBA00023015"/>
    </source>
</evidence>
<keyword evidence="4" id="KW-0238">DNA-binding</keyword>
<dbReference type="Pfam" id="PF04542">
    <property type="entry name" value="Sigma70_r2"/>
    <property type="match status" value="1"/>
</dbReference>
<dbReference type="InterPro" id="IPR007627">
    <property type="entry name" value="RNA_pol_sigma70_r2"/>
</dbReference>
<dbReference type="SUPFAM" id="SSF88946">
    <property type="entry name" value="Sigma2 domain of RNA polymerase sigma factors"/>
    <property type="match status" value="1"/>
</dbReference>
<dbReference type="NCBIfam" id="TIGR02937">
    <property type="entry name" value="sigma70-ECF"/>
    <property type="match status" value="1"/>
</dbReference>
<evidence type="ECO:0000256" key="5">
    <source>
        <dbReference type="ARBA" id="ARBA00023163"/>
    </source>
</evidence>
<dbReference type="PANTHER" id="PTHR43133:SF8">
    <property type="entry name" value="RNA POLYMERASE SIGMA FACTOR HI_1459-RELATED"/>
    <property type="match status" value="1"/>
</dbReference>
<accession>A0A2M9ZRN0</accession>
<gene>
    <name evidence="8" type="ORF">CH360_01360</name>
    <name evidence="9" type="ORF">CH373_01360</name>
</gene>
<evidence type="ECO:0000256" key="4">
    <source>
        <dbReference type="ARBA" id="ARBA00023125"/>
    </source>
</evidence>
<dbReference type="InterPro" id="IPR014284">
    <property type="entry name" value="RNA_pol_sigma-70_dom"/>
</dbReference>
<dbReference type="Gene3D" id="1.10.1740.10">
    <property type="match status" value="1"/>
</dbReference>
<evidence type="ECO:0000259" key="6">
    <source>
        <dbReference type="Pfam" id="PF04542"/>
    </source>
</evidence>
<dbReference type="RefSeq" id="WP_100712131.1">
    <property type="nucleotide sequence ID" value="NZ_NPDY01000001.1"/>
</dbReference>
<dbReference type="InterPro" id="IPR013324">
    <property type="entry name" value="RNA_pol_sigma_r3/r4-like"/>
</dbReference>
<keyword evidence="5" id="KW-0804">Transcription</keyword>
<dbReference type="GO" id="GO:0006352">
    <property type="term" value="P:DNA-templated transcription initiation"/>
    <property type="evidence" value="ECO:0007669"/>
    <property type="project" value="InterPro"/>
</dbReference>
<proteinExistence type="inferred from homology"/>
<dbReference type="InterPro" id="IPR039425">
    <property type="entry name" value="RNA_pol_sigma-70-like"/>
</dbReference>
<sequence>MGEAVQDEFTEPIRHALQNRPGALEKLLRDVQDYIFNLSLRMLWDPTDAEDATQEILLKVANNLGGFRFESKFTTWVYSVASNHLLTARKPKASSRVISLSKFREEVIHSGNVKRFEEEIEDKLLEEEIRLGCVHAVLLRLTNSDRLVFVLSTVFGMGGEEGAQVLEISPENFRQKLSRAKKKLSSFLSENCGMWAGEKACPCLGIPKHILKENQENGKFFAELRKLKKQNPYLEEPSLATELKQIDKLAQIYRSQAYYSTPGKILSSLKNLKVIGS</sequence>
<dbReference type="InterPro" id="IPR036388">
    <property type="entry name" value="WH-like_DNA-bd_sf"/>
</dbReference>
<name>A0A2M9ZRN0_9LEPT</name>
<evidence type="ECO:0000313" key="11">
    <source>
        <dbReference type="Proteomes" id="UP000231990"/>
    </source>
</evidence>
<evidence type="ECO:0000256" key="3">
    <source>
        <dbReference type="ARBA" id="ARBA00023082"/>
    </source>
</evidence>